<dbReference type="Proteomes" id="UP000479190">
    <property type="component" value="Unassembled WGS sequence"/>
</dbReference>
<evidence type="ECO:0000313" key="2">
    <source>
        <dbReference type="EMBL" id="CAB0044035.1"/>
    </source>
</evidence>
<evidence type="ECO:0000313" key="3">
    <source>
        <dbReference type="Proteomes" id="UP000479190"/>
    </source>
</evidence>
<feature type="region of interest" description="Disordered" evidence="1">
    <location>
        <begin position="52"/>
        <end position="151"/>
    </location>
</feature>
<evidence type="ECO:0000256" key="1">
    <source>
        <dbReference type="SAM" id="MobiDB-lite"/>
    </source>
</evidence>
<name>A0A6H5J3F9_9HYME</name>
<proteinExistence type="predicted"/>
<sequence length="259" mass="29009">MASSTMNVEGNQVLEGLKDFIHEEILKNQVQLNDVIWQSNISMAKTIITSHSPIQPTQDSNQNFSRNSQQVTERLANPLRIPAEQPPSSASQRVAQKVAQKVAPEVRKKRGPGRPRKNQVASKETKKTVKKSPVTSRKRQRSNIYQGEAEFENSKLRQSTIYKDLGSSGTTSAPSIESSNSPPPNDIEDFVSAPTSSQSQKRRLTPDVSDNLPQSKRRRRQVETTQPPVDHLYSANTITAQQPNIESNARTTEKKCEYF</sequence>
<accession>A0A6H5J3F9</accession>
<dbReference type="EMBL" id="CADCXV010001380">
    <property type="protein sequence ID" value="CAB0044035.1"/>
    <property type="molecule type" value="Genomic_DNA"/>
</dbReference>
<organism evidence="2 3">
    <name type="scientific">Trichogramma brassicae</name>
    <dbReference type="NCBI Taxonomy" id="86971"/>
    <lineage>
        <taxon>Eukaryota</taxon>
        <taxon>Metazoa</taxon>
        <taxon>Ecdysozoa</taxon>
        <taxon>Arthropoda</taxon>
        <taxon>Hexapoda</taxon>
        <taxon>Insecta</taxon>
        <taxon>Pterygota</taxon>
        <taxon>Neoptera</taxon>
        <taxon>Endopterygota</taxon>
        <taxon>Hymenoptera</taxon>
        <taxon>Apocrita</taxon>
        <taxon>Proctotrupomorpha</taxon>
        <taxon>Chalcidoidea</taxon>
        <taxon>Trichogrammatidae</taxon>
        <taxon>Trichogramma</taxon>
    </lineage>
</organism>
<feature type="compositionally biased region" description="Polar residues" evidence="1">
    <location>
        <begin position="234"/>
        <end position="250"/>
    </location>
</feature>
<feature type="compositionally biased region" description="Polar residues" evidence="1">
    <location>
        <begin position="52"/>
        <end position="72"/>
    </location>
</feature>
<gene>
    <name evidence="2" type="ORF">TBRA_LOCUS15623</name>
</gene>
<dbReference type="OrthoDB" id="10639929at2759"/>
<feature type="region of interest" description="Disordered" evidence="1">
    <location>
        <begin position="164"/>
        <end position="259"/>
    </location>
</feature>
<protein>
    <submittedName>
        <fullName evidence="2">Uncharacterized protein</fullName>
    </submittedName>
</protein>
<reference evidence="2 3" key="1">
    <citation type="submission" date="2020-02" db="EMBL/GenBank/DDBJ databases">
        <authorList>
            <person name="Ferguson B K."/>
        </authorList>
    </citation>
    <scope>NUCLEOTIDE SEQUENCE [LARGE SCALE GENOMIC DNA]</scope>
</reference>
<dbReference type="AlphaFoldDB" id="A0A6H5J3F9"/>
<feature type="compositionally biased region" description="Polar residues" evidence="1">
    <location>
        <begin position="164"/>
        <end position="173"/>
    </location>
</feature>
<feature type="compositionally biased region" description="Basic residues" evidence="1">
    <location>
        <begin position="107"/>
        <end position="117"/>
    </location>
</feature>
<keyword evidence="3" id="KW-1185">Reference proteome</keyword>